<dbReference type="EMBL" id="HACM01004170">
    <property type="protein sequence ID" value="CRZ04612.1"/>
    <property type="molecule type" value="Transcribed_RNA"/>
</dbReference>
<dbReference type="AlphaFoldDB" id="A0A0H5QSH8"/>
<accession>A0A0H5QSH8</accession>
<proteinExistence type="predicted"/>
<sequence length="110" mass="12099">MFSSGRGWVMIIAISTILLTFVVLVIGVSETQTVAPRTYGVTYTQIALVKLSSNLNPQSPQPILCAMMTGCLLIIQSAIIIAIVYLAFYYVAEQRHHISDNIMFKSLCEG</sequence>
<evidence type="ECO:0000256" key="1">
    <source>
        <dbReference type="SAM" id="Phobius"/>
    </source>
</evidence>
<keyword evidence="1" id="KW-0812">Transmembrane</keyword>
<feature type="transmembrane region" description="Helical" evidence="1">
    <location>
        <begin position="7"/>
        <end position="28"/>
    </location>
</feature>
<keyword evidence="1" id="KW-1133">Transmembrane helix</keyword>
<protein>
    <submittedName>
        <fullName evidence="2">Uncharacterized protein</fullName>
    </submittedName>
</protein>
<name>A0A0H5QSH8_9EUKA</name>
<reference evidence="2" key="1">
    <citation type="submission" date="2015-04" db="EMBL/GenBank/DDBJ databases">
        <title>The genome sequence of the plant pathogenic Rhizarian Plasmodiophora brassicae reveals insights in its biotrophic life cycle and the origin of chitin synthesis.</title>
        <authorList>
            <person name="Schwelm A."/>
            <person name="Fogelqvist J."/>
            <person name="Knaust A."/>
            <person name="Julke S."/>
            <person name="Lilja T."/>
            <person name="Dhandapani V."/>
            <person name="Bonilla-Rosso G."/>
            <person name="Karlsson M."/>
            <person name="Shevchenko A."/>
            <person name="Choi S.R."/>
            <person name="Kim H.G."/>
            <person name="Park J.Y."/>
            <person name="Lim Y.P."/>
            <person name="Ludwig-Muller J."/>
            <person name="Dixelius C."/>
        </authorList>
    </citation>
    <scope>NUCLEOTIDE SEQUENCE</scope>
    <source>
        <tissue evidence="2">Potato root galls</tissue>
    </source>
</reference>
<keyword evidence="1" id="KW-0472">Membrane</keyword>
<feature type="transmembrane region" description="Helical" evidence="1">
    <location>
        <begin position="61"/>
        <end position="91"/>
    </location>
</feature>
<organism evidence="2">
    <name type="scientific">Spongospora subterranea</name>
    <dbReference type="NCBI Taxonomy" id="70186"/>
    <lineage>
        <taxon>Eukaryota</taxon>
        <taxon>Sar</taxon>
        <taxon>Rhizaria</taxon>
        <taxon>Endomyxa</taxon>
        <taxon>Phytomyxea</taxon>
        <taxon>Plasmodiophorida</taxon>
        <taxon>Plasmodiophoridae</taxon>
        <taxon>Spongospora</taxon>
    </lineage>
</organism>
<evidence type="ECO:0000313" key="2">
    <source>
        <dbReference type="EMBL" id="CRZ04612.1"/>
    </source>
</evidence>